<reference evidence="10 11" key="1">
    <citation type="submission" date="2020-11" db="EMBL/GenBank/DDBJ databases">
        <title>Kefir isolates.</title>
        <authorList>
            <person name="Marcisauskas S."/>
            <person name="Kim Y."/>
            <person name="Blasche S."/>
        </authorList>
    </citation>
    <scope>NUCLEOTIDE SEQUENCE [LARGE SCALE GENOMIC DNA]</scope>
    <source>
        <strain evidence="10 11">OG2</strain>
    </source>
</reference>
<comment type="similarity">
    <text evidence="2">Belongs to the NAF1 family.</text>
</comment>
<dbReference type="Proteomes" id="UP000750334">
    <property type="component" value="Unassembled WGS sequence"/>
</dbReference>
<evidence type="ECO:0000313" key="10">
    <source>
        <dbReference type="EMBL" id="KAG0669948.1"/>
    </source>
</evidence>
<organism evidence="10 11">
    <name type="scientific">Maudiozyma exigua</name>
    <name type="common">Yeast</name>
    <name type="synonym">Kazachstania exigua</name>
    <dbReference type="NCBI Taxonomy" id="34358"/>
    <lineage>
        <taxon>Eukaryota</taxon>
        <taxon>Fungi</taxon>
        <taxon>Dikarya</taxon>
        <taxon>Ascomycota</taxon>
        <taxon>Saccharomycotina</taxon>
        <taxon>Saccharomycetes</taxon>
        <taxon>Saccharomycetales</taxon>
        <taxon>Saccharomycetaceae</taxon>
        <taxon>Maudiozyma</taxon>
    </lineage>
</organism>
<keyword evidence="5" id="KW-0698">rRNA processing</keyword>
<dbReference type="PANTHER" id="PTHR31633">
    <property type="entry name" value="H/ACA RIBONUCLEOPROTEIN COMPLEX NON-CORE SUBUNIT NAF1"/>
    <property type="match status" value="1"/>
</dbReference>
<evidence type="ECO:0000256" key="2">
    <source>
        <dbReference type="ARBA" id="ARBA00009801"/>
    </source>
</evidence>
<gene>
    <name evidence="10" type="ORF">C6P45_003112</name>
</gene>
<evidence type="ECO:0000256" key="6">
    <source>
        <dbReference type="ARBA" id="ARBA00022553"/>
    </source>
</evidence>
<keyword evidence="4" id="KW-0690">Ribosome biogenesis</keyword>
<feature type="region of interest" description="Disordered" evidence="9">
    <location>
        <begin position="18"/>
        <end position="144"/>
    </location>
</feature>
<dbReference type="InterPro" id="IPR007504">
    <property type="entry name" value="H/ACA_rnp_Gar1/Naf1"/>
</dbReference>
<sequence length="556" mass="63019">MSDSAEIKINNNELSTITVNNDSNDLMNRSSTKTNSDEVTNVKDNGNMISNGATENETDMQEHVKEEETNIFNKAIEGETNGETKLPSIANDDIDVGDISSSSSSSSSSSDEEDDGDDNEKNVDEDEDLEEDGPVDSGPIRSKNEILEESVIEIPEDYKLKPDEKIQLIGTIKSIYENNIIIAATMSGEQRVLKDGSIFCLDNRDIIGTLNEVFGPLQNPFYRICFKKDKIGDMTPMIKEKIGENVFYAVPEAHWVDTFELKRNRGTDASNRFDEEISESEQEFSDDEKEAQYKKMKKDSKKKKNSKNSNNTSAPQNERPRTNNYKNNNNNNRNQNKSHKNNQKYGDYPSMRLPLGMTSSNRSTTSTTGYVSRNARGTTSNDQPSQSRHTSSIYDDDENVVTKIKSIQNSQNTNRNNFQGTIPQQNTYNNLPQQTNPYYGLQNQSYPGMMNYPQQHQPPNNMYFQMPPPPPQNPSAMNMGYPINPMQQVPPTINNSYNSTTPYYGYNQPPAQGNMNPTQQNMEQVKLLHQLLMQQQQNNPYEPPRNNQNQGDQKPY</sequence>
<keyword evidence="6" id="KW-0597">Phosphoprotein</keyword>
<dbReference type="SUPFAM" id="SSF50447">
    <property type="entry name" value="Translation proteins"/>
    <property type="match status" value="1"/>
</dbReference>
<protein>
    <recommendedName>
        <fullName evidence="3">H/ACA ribonucleoprotein complex non-core subunit NAF1</fullName>
    </recommendedName>
</protein>
<feature type="compositionally biased region" description="Polar residues" evidence="9">
    <location>
        <begin position="545"/>
        <end position="556"/>
    </location>
</feature>
<keyword evidence="8" id="KW-0539">Nucleus</keyword>
<evidence type="ECO:0000256" key="7">
    <source>
        <dbReference type="ARBA" id="ARBA00022884"/>
    </source>
</evidence>
<feature type="region of interest" description="Disordered" evidence="9">
    <location>
        <begin position="272"/>
        <end position="437"/>
    </location>
</feature>
<feature type="compositionally biased region" description="Low complexity" evidence="9">
    <location>
        <begin position="97"/>
        <end position="109"/>
    </location>
</feature>
<comment type="caution">
    <text evidence="10">The sequence shown here is derived from an EMBL/GenBank/DDBJ whole genome shotgun (WGS) entry which is preliminary data.</text>
</comment>
<dbReference type="PANTHER" id="PTHR31633:SF1">
    <property type="entry name" value="H_ACA RIBONUCLEOPROTEIN COMPLEX NON-CORE SUBUNIT NAF1"/>
    <property type="match status" value="1"/>
</dbReference>
<feature type="compositionally biased region" description="Basic residues" evidence="9">
    <location>
        <begin position="294"/>
        <end position="306"/>
    </location>
</feature>
<dbReference type="GO" id="GO:0001522">
    <property type="term" value="P:pseudouridine synthesis"/>
    <property type="evidence" value="ECO:0007669"/>
    <property type="project" value="InterPro"/>
</dbReference>
<dbReference type="GO" id="GO:0005732">
    <property type="term" value="C:sno(s)RNA-containing ribonucleoprotein complex"/>
    <property type="evidence" value="ECO:0007669"/>
    <property type="project" value="InterPro"/>
</dbReference>
<dbReference type="Pfam" id="PF04410">
    <property type="entry name" value="Gar1"/>
    <property type="match status" value="1"/>
</dbReference>
<feature type="compositionally biased region" description="Low complexity" evidence="9">
    <location>
        <begin position="322"/>
        <end position="335"/>
    </location>
</feature>
<feature type="compositionally biased region" description="Polar residues" evidence="9">
    <location>
        <begin position="369"/>
        <end position="393"/>
    </location>
</feature>
<dbReference type="Gene3D" id="2.40.10.230">
    <property type="entry name" value="Probable tRNA pseudouridine synthase domain"/>
    <property type="match status" value="1"/>
</dbReference>
<dbReference type="GO" id="GO:0003723">
    <property type="term" value="F:RNA binding"/>
    <property type="evidence" value="ECO:0007669"/>
    <property type="project" value="UniProtKB-KW"/>
</dbReference>
<feature type="region of interest" description="Disordered" evidence="9">
    <location>
        <begin position="537"/>
        <end position="556"/>
    </location>
</feature>
<dbReference type="AlphaFoldDB" id="A0A9P7BAJ7"/>
<name>A0A9P7BAJ7_MAUEX</name>
<comment type="subcellular location">
    <subcellularLocation>
        <location evidence="1">Nucleus</location>
    </subcellularLocation>
</comment>
<keyword evidence="11" id="KW-1185">Reference proteome</keyword>
<dbReference type="InterPro" id="IPR040309">
    <property type="entry name" value="Naf1"/>
</dbReference>
<evidence type="ECO:0000256" key="3">
    <source>
        <dbReference type="ARBA" id="ARBA00021438"/>
    </source>
</evidence>
<evidence type="ECO:0000256" key="5">
    <source>
        <dbReference type="ARBA" id="ARBA00022552"/>
    </source>
</evidence>
<feature type="compositionally biased region" description="Acidic residues" evidence="9">
    <location>
        <begin position="276"/>
        <end position="289"/>
    </location>
</feature>
<feature type="compositionally biased region" description="Acidic residues" evidence="9">
    <location>
        <begin position="110"/>
        <end position="134"/>
    </location>
</feature>
<evidence type="ECO:0000313" key="11">
    <source>
        <dbReference type="Proteomes" id="UP000750334"/>
    </source>
</evidence>
<accession>A0A9P7BAJ7</accession>
<dbReference type="InterPro" id="IPR009000">
    <property type="entry name" value="Transl_B-barrel_sf"/>
</dbReference>
<evidence type="ECO:0000256" key="1">
    <source>
        <dbReference type="ARBA" id="ARBA00004123"/>
    </source>
</evidence>
<feature type="compositionally biased region" description="Polar residues" evidence="9">
    <location>
        <begin position="405"/>
        <end position="437"/>
    </location>
</feature>
<dbReference type="OrthoDB" id="21550at2759"/>
<keyword evidence="7" id="KW-0694">RNA-binding</keyword>
<evidence type="ECO:0000256" key="9">
    <source>
        <dbReference type="SAM" id="MobiDB-lite"/>
    </source>
</evidence>
<dbReference type="GO" id="GO:0000493">
    <property type="term" value="P:box H/ACA snoRNP assembly"/>
    <property type="evidence" value="ECO:0007669"/>
    <property type="project" value="InterPro"/>
</dbReference>
<proteinExistence type="inferred from homology"/>
<dbReference type="GO" id="GO:0006364">
    <property type="term" value="P:rRNA processing"/>
    <property type="evidence" value="ECO:0007669"/>
    <property type="project" value="UniProtKB-KW"/>
</dbReference>
<feature type="compositionally biased region" description="Polar residues" evidence="9">
    <location>
        <begin position="18"/>
        <end position="55"/>
    </location>
</feature>
<dbReference type="GO" id="GO:0005634">
    <property type="term" value="C:nucleus"/>
    <property type="evidence" value="ECO:0007669"/>
    <property type="project" value="UniProtKB-SubCell"/>
</dbReference>
<evidence type="ECO:0000256" key="8">
    <source>
        <dbReference type="ARBA" id="ARBA00023242"/>
    </source>
</evidence>
<feature type="compositionally biased region" description="Low complexity" evidence="9">
    <location>
        <begin position="358"/>
        <end position="368"/>
    </location>
</feature>
<dbReference type="EMBL" id="PUHR01000030">
    <property type="protein sequence ID" value="KAG0669948.1"/>
    <property type="molecule type" value="Genomic_DNA"/>
</dbReference>
<dbReference type="InterPro" id="IPR038664">
    <property type="entry name" value="Gar1/Naf1_Cbf5-bd_sf"/>
</dbReference>
<evidence type="ECO:0000256" key="4">
    <source>
        <dbReference type="ARBA" id="ARBA00022517"/>
    </source>
</evidence>